<dbReference type="Proteomes" id="UP001060085">
    <property type="component" value="Linkage Group LG05"/>
</dbReference>
<protein>
    <submittedName>
        <fullName evidence="1">Uncharacterized protein</fullName>
    </submittedName>
</protein>
<sequence>MEYLMMKSSCNITAAAAFIFFLILFITPCFSRGMAPNSKMNGEEVYVIDYRGPETHSYFPPPNRSGGVGGGHHPHVHHPNVVVLHRESKDLMRPPNINAKGSRAHATGKKKKNQG</sequence>
<name>A0ACC0AX23_CATRO</name>
<gene>
    <name evidence="1" type="ORF">M9H77_24644</name>
</gene>
<reference evidence="2" key="1">
    <citation type="journal article" date="2023" name="Nat. Plants">
        <title>Single-cell RNA sequencing provides a high-resolution roadmap for understanding the multicellular compartmentation of specialized metabolism.</title>
        <authorList>
            <person name="Sun S."/>
            <person name="Shen X."/>
            <person name="Li Y."/>
            <person name="Li Y."/>
            <person name="Wang S."/>
            <person name="Li R."/>
            <person name="Zhang H."/>
            <person name="Shen G."/>
            <person name="Guo B."/>
            <person name="Wei J."/>
            <person name="Xu J."/>
            <person name="St-Pierre B."/>
            <person name="Chen S."/>
            <person name="Sun C."/>
        </authorList>
    </citation>
    <scope>NUCLEOTIDE SEQUENCE [LARGE SCALE GENOMIC DNA]</scope>
</reference>
<evidence type="ECO:0000313" key="2">
    <source>
        <dbReference type="Proteomes" id="UP001060085"/>
    </source>
</evidence>
<evidence type="ECO:0000313" key="1">
    <source>
        <dbReference type="EMBL" id="KAI5665321.1"/>
    </source>
</evidence>
<accession>A0ACC0AX23</accession>
<keyword evidence="2" id="KW-1185">Reference proteome</keyword>
<organism evidence="1 2">
    <name type="scientific">Catharanthus roseus</name>
    <name type="common">Madagascar periwinkle</name>
    <name type="synonym">Vinca rosea</name>
    <dbReference type="NCBI Taxonomy" id="4058"/>
    <lineage>
        <taxon>Eukaryota</taxon>
        <taxon>Viridiplantae</taxon>
        <taxon>Streptophyta</taxon>
        <taxon>Embryophyta</taxon>
        <taxon>Tracheophyta</taxon>
        <taxon>Spermatophyta</taxon>
        <taxon>Magnoliopsida</taxon>
        <taxon>eudicotyledons</taxon>
        <taxon>Gunneridae</taxon>
        <taxon>Pentapetalae</taxon>
        <taxon>asterids</taxon>
        <taxon>lamiids</taxon>
        <taxon>Gentianales</taxon>
        <taxon>Apocynaceae</taxon>
        <taxon>Rauvolfioideae</taxon>
        <taxon>Vinceae</taxon>
        <taxon>Catharanthinae</taxon>
        <taxon>Catharanthus</taxon>
    </lineage>
</organism>
<proteinExistence type="predicted"/>
<comment type="caution">
    <text evidence="1">The sequence shown here is derived from an EMBL/GenBank/DDBJ whole genome shotgun (WGS) entry which is preliminary data.</text>
</comment>
<dbReference type="EMBL" id="CM044705">
    <property type="protein sequence ID" value="KAI5665321.1"/>
    <property type="molecule type" value="Genomic_DNA"/>
</dbReference>